<evidence type="ECO:0000313" key="9">
    <source>
        <dbReference type="Proteomes" id="UP001199044"/>
    </source>
</evidence>
<evidence type="ECO:0000259" key="6">
    <source>
        <dbReference type="PROSITE" id="PS50839"/>
    </source>
</evidence>
<protein>
    <submittedName>
        <fullName evidence="8">Sensor domain-containing diguanylate cyclase</fullName>
    </submittedName>
</protein>
<keyword evidence="9" id="KW-1185">Reference proteome</keyword>
<dbReference type="InterPro" id="IPR000160">
    <property type="entry name" value="GGDEF_dom"/>
</dbReference>
<dbReference type="PANTHER" id="PTHR46663:SF2">
    <property type="entry name" value="GGDEF DOMAIN-CONTAINING PROTEIN"/>
    <property type="match status" value="1"/>
</dbReference>
<feature type="domain" description="GGDEF" evidence="7">
    <location>
        <begin position="320"/>
        <end position="454"/>
    </location>
</feature>
<dbReference type="SMART" id="SM01079">
    <property type="entry name" value="CHASE"/>
    <property type="match status" value="1"/>
</dbReference>
<dbReference type="InterPro" id="IPR043128">
    <property type="entry name" value="Rev_trsase/Diguanyl_cyclase"/>
</dbReference>
<name>A0ABS7YII1_9VIBR</name>
<dbReference type="RefSeq" id="WP_225249819.1">
    <property type="nucleotide sequence ID" value="NZ_JAIWIU010000029.1"/>
</dbReference>
<dbReference type="PANTHER" id="PTHR46663">
    <property type="entry name" value="DIGUANYLATE CYCLASE DGCT-RELATED"/>
    <property type="match status" value="1"/>
</dbReference>
<evidence type="ECO:0000256" key="4">
    <source>
        <dbReference type="ARBA" id="ARBA00023136"/>
    </source>
</evidence>
<accession>A0ABS7YII1</accession>
<proteinExistence type="predicted"/>
<dbReference type="SMART" id="SM00267">
    <property type="entry name" value="GGDEF"/>
    <property type="match status" value="1"/>
</dbReference>
<evidence type="ECO:0000259" key="7">
    <source>
        <dbReference type="PROSITE" id="PS50887"/>
    </source>
</evidence>
<dbReference type="NCBIfam" id="TIGR00254">
    <property type="entry name" value="GGDEF"/>
    <property type="match status" value="1"/>
</dbReference>
<organism evidence="8 9">
    <name type="scientific">Vibrio tritonius</name>
    <dbReference type="NCBI Taxonomy" id="1435069"/>
    <lineage>
        <taxon>Bacteria</taxon>
        <taxon>Pseudomonadati</taxon>
        <taxon>Pseudomonadota</taxon>
        <taxon>Gammaproteobacteria</taxon>
        <taxon>Vibrionales</taxon>
        <taxon>Vibrionaceae</taxon>
        <taxon>Vibrio</taxon>
    </lineage>
</organism>
<dbReference type="Proteomes" id="UP001199044">
    <property type="component" value="Unassembled WGS sequence"/>
</dbReference>
<keyword evidence="4 5" id="KW-0472">Membrane</keyword>
<dbReference type="InterPro" id="IPR042240">
    <property type="entry name" value="CHASE_sf"/>
</dbReference>
<dbReference type="EMBL" id="JAIWIU010000029">
    <property type="protein sequence ID" value="MCA2015488.1"/>
    <property type="molecule type" value="Genomic_DNA"/>
</dbReference>
<feature type="transmembrane region" description="Helical" evidence="5">
    <location>
        <begin position="260"/>
        <end position="281"/>
    </location>
</feature>
<dbReference type="InterPro" id="IPR006189">
    <property type="entry name" value="CHASE_dom"/>
</dbReference>
<sequence>MTQLSHQITHKEKVIISTFSVIYLIASIAMASLIANLLVERQVRTEQEALMNKLSMIRSNIESKVYIDTYLTDSLAMMVTIDPDFSLKHWDTIAQQLLKKATYVRNIAIAPNDVITRVYPLKGNEKALGINFRNIPAQYESVKQARKQASVYITHPLELVQGGRAIIARYPIFTDFPNNKAYWGTVSVVIDYQRLIADAGIASLPNTLIALTAQKGFFYGDDKVLNNFDAKLSVNLPSGGWELYANFSSIATPEVMKFRWAVQGCVIVICLLIYFVFTLLYRHYMFTHRDAMHDELTRLPNRRFALNHIGQLIERRAANESFVLLNIDLNNFKTINDTYGHNVGDEYLKYIADMLTRCVRKTDVVARMGGDEFIVVMRGIVTCAQVDLINYKIRRYFERHPFLWKTLRLHGSFAVGHVLFKGQDITLDALLALADQNMYREKANFKRKLGASKES</sequence>
<evidence type="ECO:0000256" key="5">
    <source>
        <dbReference type="SAM" id="Phobius"/>
    </source>
</evidence>
<dbReference type="SUPFAM" id="SSF55073">
    <property type="entry name" value="Nucleotide cyclase"/>
    <property type="match status" value="1"/>
</dbReference>
<evidence type="ECO:0000313" key="8">
    <source>
        <dbReference type="EMBL" id="MCA2015488.1"/>
    </source>
</evidence>
<reference evidence="9" key="1">
    <citation type="submission" date="2023-07" db="EMBL/GenBank/DDBJ databases">
        <title>Molecular identification of indigenous halophilic bacteria isolated from red sea cost, biodegradation of synthetic dyes and assessment of degraded metabolite toxicity.</title>
        <authorList>
            <person name="Chaieb K."/>
            <person name="Altayb H.N."/>
        </authorList>
    </citation>
    <scope>NUCLEOTIDE SEQUENCE [LARGE SCALE GENOMIC DNA]</scope>
    <source>
        <strain evidence="9">K20</strain>
    </source>
</reference>
<dbReference type="Pfam" id="PF00990">
    <property type="entry name" value="GGDEF"/>
    <property type="match status" value="1"/>
</dbReference>
<keyword evidence="3 5" id="KW-1133">Transmembrane helix</keyword>
<dbReference type="InterPro" id="IPR029787">
    <property type="entry name" value="Nucleotide_cyclase"/>
</dbReference>
<dbReference type="Gene3D" id="3.30.450.350">
    <property type="entry name" value="CHASE domain"/>
    <property type="match status" value="1"/>
</dbReference>
<comment type="subcellular location">
    <subcellularLocation>
        <location evidence="1">Membrane</location>
    </subcellularLocation>
</comment>
<dbReference type="PROSITE" id="PS50887">
    <property type="entry name" value="GGDEF"/>
    <property type="match status" value="1"/>
</dbReference>
<dbReference type="Gene3D" id="3.30.70.270">
    <property type="match status" value="1"/>
</dbReference>
<dbReference type="InterPro" id="IPR052163">
    <property type="entry name" value="DGC-Regulatory_Protein"/>
</dbReference>
<feature type="domain" description="CHASE" evidence="6">
    <location>
        <begin position="114"/>
        <end position="204"/>
    </location>
</feature>
<gene>
    <name evidence="8" type="ORF">LDJ79_05140</name>
</gene>
<dbReference type="CDD" id="cd01949">
    <property type="entry name" value="GGDEF"/>
    <property type="match status" value="1"/>
</dbReference>
<feature type="transmembrane region" description="Helical" evidence="5">
    <location>
        <begin position="21"/>
        <end position="39"/>
    </location>
</feature>
<dbReference type="PROSITE" id="PS50839">
    <property type="entry name" value="CHASE"/>
    <property type="match status" value="1"/>
</dbReference>
<evidence type="ECO:0000256" key="1">
    <source>
        <dbReference type="ARBA" id="ARBA00004370"/>
    </source>
</evidence>
<evidence type="ECO:0000256" key="3">
    <source>
        <dbReference type="ARBA" id="ARBA00022989"/>
    </source>
</evidence>
<dbReference type="Pfam" id="PF03924">
    <property type="entry name" value="CHASE"/>
    <property type="match status" value="1"/>
</dbReference>
<keyword evidence="2 5" id="KW-0812">Transmembrane</keyword>
<comment type="caution">
    <text evidence="8">The sequence shown here is derived from an EMBL/GenBank/DDBJ whole genome shotgun (WGS) entry which is preliminary data.</text>
</comment>
<evidence type="ECO:0000256" key="2">
    <source>
        <dbReference type="ARBA" id="ARBA00022692"/>
    </source>
</evidence>